<dbReference type="InterPro" id="IPR022190">
    <property type="entry name" value="DUF3716"/>
</dbReference>
<proteinExistence type="predicted"/>
<dbReference type="EMBL" id="JAVRQU010000010">
    <property type="protein sequence ID" value="KAK5697922.1"/>
    <property type="molecule type" value="Genomic_DNA"/>
</dbReference>
<comment type="caution">
    <text evidence="2">The sequence shown here is derived from an EMBL/GenBank/DDBJ whole genome shotgun (WGS) entry which is preliminary data.</text>
</comment>
<dbReference type="Pfam" id="PF12511">
    <property type="entry name" value="DUF3716"/>
    <property type="match status" value="1"/>
</dbReference>
<organism evidence="2 3">
    <name type="scientific">Elasticomyces elasticus</name>
    <dbReference type="NCBI Taxonomy" id="574655"/>
    <lineage>
        <taxon>Eukaryota</taxon>
        <taxon>Fungi</taxon>
        <taxon>Dikarya</taxon>
        <taxon>Ascomycota</taxon>
        <taxon>Pezizomycotina</taxon>
        <taxon>Dothideomycetes</taxon>
        <taxon>Dothideomycetidae</taxon>
        <taxon>Mycosphaerellales</taxon>
        <taxon>Teratosphaeriaceae</taxon>
        <taxon>Elasticomyces</taxon>
    </lineage>
</organism>
<gene>
    <name evidence="2" type="ORF">LTR97_006881</name>
</gene>
<evidence type="ECO:0000313" key="2">
    <source>
        <dbReference type="EMBL" id="KAK5697922.1"/>
    </source>
</evidence>
<dbReference type="AlphaFoldDB" id="A0AAN7ZMZ2"/>
<name>A0AAN7ZMZ2_9PEZI</name>
<sequence length="754" mass="82585">MDLRSMRSSITCFAGSTAAKGKSHDNLAALDGRIWRGSLSEPDRRVHGHPSWNEVLRMYRARLDGRSLQDKKLEKEMEDYMCTNVYKKQKEKEVFCAGCEHYASQEPCRNLEMVRFDAPPLNNRGVWVCEFLDDLHPVHTIVAFEVPEKGCIGYWQFWLTGGGYFPRLGLAAKRTLESADGNPIESGTHTLELNRDPNEFRGPMDSDRFLRQLETPIDRRDSDTASSVSGRPGFRAINQVSVKRKGTESAITGARKVLKHSSNIGAFGLRSTAGITPNIAISREQSSGAQPTSAPNYSPEDRHSATQQAEHPLKFRPRVQHDYSQQILDIFRDHEHLENCEQTKEWKNKAALQELSASDLQAIRKPVYFRGTFTSRMFNGSPYSNMEAALTQMSGNELKGGEACERCHNGCGPFTTCVVGGELHKGACANCVYNSQASKCSLRRANLTSTTGQASPHTMNSNNNMGHVYPAPWTGMTSARPSLNEALIEGHDNRSEATSDGLFVRAATASSGSELYRLTSGVVPQRRPDMPHTEQVPIRLASSEAGPQTYRGEVLQSEMTTHRQTPGILALPGAADRGSPSDEASDRREQARTGPGVEDPISADSAGLSVVPAHDRSRASGSAAPSDSAAPGSQHTVSDDGSSVYHSAFLDYATIELSIEDDATSVEVGLAGCSTFDALITKITTRPSLRRVLQDPLAISCIDFRIRNTSTWKSVEPGDLTVYSRLLRDIQTSFEQGGRQAVILDATVALSTRT</sequence>
<accession>A0AAN7ZMZ2</accession>
<feature type="compositionally biased region" description="Polar residues" evidence="1">
    <location>
        <begin position="283"/>
        <end position="296"/>
    </location>
</feature>
<evidence type="ECO:0000313" key="3">
    <source>
        <dbReference type="Proteomes" id="UP001310594"/>
    </source>
</evidence>
<reference evidence="2" key="1">
    <citation type="submission" date="2023-08" db="EMBL/GenBank/DDBJ databases">
        <title>Black Yeasts Isolated from many extreme environments.</title>
        <authorList>
            <person name="Coleine C."/>
            <person name="Stajich J.E."/>
            <person name="Selbmann L."/>
        </authorList>
    </citation>
    <scope>NUCLEOTIDE SEQUENCE</scope>
    <source>
        <strain evidence="2">CCFEE 5810</strain>
    </source>
</reference>
<evidence type="ECO:0000256" key="1">
    <source>
        <dbReference type="SAM" id="MobiDB-lite"/>
    </source>
</evidence>
<protein>
    <submittedName>
        <fullName evidence="2">Uncharacterized protein</fullName>
    </submittedName>
</protein>
<dbReference type="Proteomes" id="UP001310594">
    <property type="component" value="Unassembled WGS sequence"/>
</dbReference>
<feature type="region of interest" description="Disordered" evidence="1">
    <location>
        <begin position="282"/>
        <end position="318"/>
    </location>
</feature>
<feature type="region of interest" description="Disordered" evidence="1">
    <location>
        <begin position="520"/>
        <end position="640"/>
    </location>
</feature>
<feature type="compositionally biased region" description="Low complexity" evidence="1">
    <location>
        <begin position="619"/>
        <end position="633"/>
    </location>
</feature>